<protein>
    <recommendedName>
        <fullName evidence="2">DCD domain-containing protein</fullName>
    </recommendedName>
</protein>
<dbReference type="PANTHER" id="PTHR46444:SF9">
    <property type="entry name" value="DCD (DEVELOPMENT AND CELL DEATH) DOMAIN PROTEIN"/>
    <property type="match status" value="1"/>
</dbReference>
<accession>A0ABD2ZLD6</accession>
<organism evidence="3 4">
    <name type="scientific">Cinchona calisaya</name>
    <dbReference type="NCBI Taxonomy" id="153742"/>
    <lineage>
        <taxon>Eukaryota</taxon>
        <taxon>Viridiplantae</taxon>
        <taxon>Streptophyta</taxon>
        <taxon>Embryophyta</taxon>
        <taxon>Tracheophyta</taxon>
        <taxon>Spermatophyta</taxon>
        <taxon>Magnoliopsida</taxon>
        <taxon>eudicotyledons</taxon>
        <taxon>Gunneridae</taxon>
        <taxon>Pentapetalae</taxon>
        <taxon>asterids</taxon>
        <taxon>lamiids</taxon>
        <taxon>Gentianales</taxon>
        <taxon>Rubiaceae</taxon>
        <taxon>Cinchonoideae</taxon>
        <taxon>Cinchoneae</taxon>
        <taxon>Cinchona</taxon>
    </lineage>
</organism>
<comment type="caution">
    <text evidence="3">The sequence shown here is derived from an EMBL/GenBank/DDBJ whole genome shotgun (WGS) entry which is preliminary data.</text>
</comment>
<reference evidence="3 4" key="1">
    <citation type="submission" date="2024-11" db="EMBL/GenBank/DDBJ databases">
        <title>A near-complete genome assembly of Cinchona calisaya.</title>
        <authorList>
            <person name="Lian D.C."/>
            <person name="Zhao X.W."/>
            <person name="Wei L."/>
        </authorList>
    </citation>
    <scope>NUCLEOTIDE SEQUENCE [LARGE SCALE GENOMIC DNA]</scope>
    <source>
        <tissue evidence="3">Nenye</tissue>
    </source>
</reference>
<dbReference type="InterPro" id="IPR013989">
    <property type="entry name" value="Dev_and_cell_death_domain"/>
</dbReference>
<dbReference type="AlphaFoldDB" id="A0ABD2ZLD6"/>
<proteinExistence type="predicted"/>
<sequence>VDWATVRRSVANCESWITEEDFRMEHEWEDDVHGDVPEFGAIFMSNIATKRECFKQKVFALPSSMVNFVKQVKEGMVLFLFEFEKRQLFGVYQATSDGAINITPHAFNFSGKHFPAQVRFAPIWSCRPLFENEFREAIRENYFSAKKFHFGLSEQQVRRLLQLFSTRKVNDKLPPRQMTRIVSRLADCGSYAIRERLELEHHEDDFTPADMDEFLDYTPDRTIEDEKMLFIEDRLENEKKMNTFGHNFLADQADDFLHKGERFYDNKAETELHNTRAVLLSYGTVDKERIPATCCRSLRAENIDKDCNIYSSLSPAIVTKYTGGTSDLTRRADYERPLFQGANRHGINDDRFLMNDTIKNNLNLHGSFRSTVSNENEDDLGRPGSAAGDCSFSINSRSGYKYNINDDIDPVVPSENFDDSLHRVKGPSGNSKLSLGERIASEHSLDNRLRLDILSEKHQNPFDGDQRRFLHRDEVTKANYRDGVHGSTISYVPSGYYRSIPRQTADDGLLNKSRVDNRNNIDMFLRPVSTKYTAFPLLEQNSLDCFSKPAPDNQFSQVEGQQHFKNLNSTFQNSIVTRTVPSASELTTFHHGHSLPIGVDRGASVPLDNPHYDSVGNLLTLSKSKFLEREGFGGYKYASEFGNENFYASNRHISHFHTAEIPQSIELKSSAAANDWDLVFSPSTFGSLPLTEAVDLCSWKKSSLNFDHHSLLSQGMQNRIYWQENDERVAGNEAPSSNLGVYHREEHLTDDAVEFYKRYNTVIENDDSKHFLNRGGGYSDFEKQRRSVFTRLTSTPRLCTWEEKEKGADVYMDKSVDEVMDILNSSQNIWMKNLRKCKPVVRQHNREELQRTDKRISPDLPQPRFTTIKLGEASQTIEEGVDELPKETRAVEFKRRSELMKHFGEHSTKKNVLSMDSTSKDIHYSTSRENAEPEGLVNKPQKRRKLVRPVFSNNVSADGVGVNQSLLSQSQ</sequence>
<dbReference type="EMBL" id="JBJUIK010000008">
    <property type="protein sequence ID" value="KAL3520257.1"/>
    <property type="molecule type" value="Genomic_DNA"/>
</dbReference>
<name>A0ABD2ZLD6_9GENT</name>
<evidence type="ECO:0000313" key="3">
    <source>
        <dbReference type="EMBL" id="KAL3520257.1"/>
    </source>
</evidence>
<keyword evidence="4" id="KW-1185">Reference proteome</keyword>
<evidence type="ECO:0000313" key="4">
    <source>
        <dbReference type="Proteomes" id="UP001630127"/>
    </source>
</evidence>
<dbReference type="Proteomes" id="UP001630127">
    <property type="component" value="Unassembled WGS sequence"/>
</dbReference>
<evidence type="ECO:0000259" key="2">
    <source>
        <dbReference type="PROSITE" id="PS51222"/>
    </source>
</evidence>
<feature type="non-terminal residue" evidence="3">
    <location>
        <position position="1"/>
    </location>
</feature>
<dbReference type="SMART" id="SM00767">
    <property type="entry name" value="DCD"/>
    <property type="match status" value="1"/>
</dbReference>
<feature type="region of interest" description="Disordered" evidence="1">
    <location>
        <begin position="905"/>
        <end position="949"/>
    </location>
</feature>
<dbReference type="PROSITE" id="PS51222">
    <property type="entry name" value="DCD"/>
    <property type="match status" value="1"/>
</dbReference>
<dbReference type="PANTHER" id="PTHR46444">
    <property type="entry name" value="DCD (DEVELOPMENT AND CELL DEATH) DOMAIN PROTEIN-RELATED"/>
    <property type="match status" value="1"/>
</dbReference>
<dbReference type="Pfam" id="PF10539">
    <property type="entry name" value="Dev_Cell_Death"/>
    <property type="match status" value="1"/>
</dbReference>
<feature type="domain" description="DCD" evidence="2">
    <location>
        <begin position="36"/>
        <end position="166"/>
    </location>
</feature>
<evidence type="ECO:0000256" key="1">
    <source>
        <dbReference type="SAM" id="MobiDB-lite"/>
    </source>
</evidence>
<gene>
    <name evidence="3" type="ORF">ACH5RR_018406</name>
</gene>